<gene>
    <name evidence="2" type="ordered locus">XBJ1_3933</name>
</gene>
<dbReference type="KEGG" id="xbo:XBJ1_3933"/>
<evidence type="ECO:0000313" key="2">
    <source>
        <dbReference type="EMBL" id="CBJ83051.1"/>
    </source>
</evidence>
<proteinExistence type="predicted"/>
<feature type="region of interest" description="Disordered" evidence="1">
    <location>
        <begin position="1"/>
        <end position="34"/>
    </location>
</feature>
<dbReference type="Proteomes" id="UP000002045">
    <property type="component" value="Chromosome"/>
</dbReference>
<protein>
    <submittedName>
        <fullName evidence="2">Uncharacterized protein</fullName>
    </submittedName>
</protein>
<feature type="compositionally biased region" description="Polar residues" evidence="1">
    <location>
        <begin position="1"/>
        <end position="10"/>
    </location>
</feature>
<dbReference type="AlphaFoldDB" id="D3V5X2"/>
<reference evidence="2" key="1">
    <citation type="journal article" date="2011" name="PLoS ONE">
        <title>The entomopathogenic bacterial endosymbionts xenorhabdus and photorhabdus: convergent lifestyles from divergent genomes.</title>
        <authorList>
            <person name="Chaston J.M."/>
            <person name="Suen G."/>
            <person name="Tucker S.L."/>
            <person name="Andersen A.W."/>
            <person name="Bhasin A."/>
            <person name="Bode E."/>
            <person name="Bode H.B."/>
            <person name="Brachmann A.O."/>
            <person name="Cowles C.E."/>
            <person name="Cowles K.N."/>
            <person name="Darby C."/>
            <person name="de Leon L."/>
            <person name="Drace K."/>
            <person name="Du Z."/>
            <person name="Givaudan A."/>
            <person name="Herbert Tran E.E."/>
            <person name="Jewell K.A."/>
            <person name="Knack J.J."/>
            <person name="Krasomil-Osterfeld K.C."/>
            <person name="Kukor R."/>
            <person name="Lanois A."/>
            <person name="Latreille P."/>
            <person name="Leimgruber N.K."/>
            <person name="Lipke C.M."/>
            <person name="Liu R."/>
            <person name="Lu X."/>
            <person name="Martens E.C."/>
            <person name="Marri P.R."/>
            <person name="Medigue C."/>
            <person name="Menard M.L."/>
            <person name="Miller N.M."/>
            <person name="Morales-Soto N."/>
            <person name="Norton S."/>
            <person name="Ogier J.C."/>
            <person name="Orchard S.S."/>
            <person name="Park D."/>
            <person name="Park Y."/>
            <person name="Qurollo B.A."/>
            <person name="Sugar D.R."/>
            <person name="Richards G.R."/>
            <person name="Rouy Z."/>
            <person name="Slominski B."/>
            <person name="Slominski K."/>
            <person name="Snyder H."/>
            <person name="Tjaden B.C."/>
            <person name="van der Hoeven R."/>
            <person name="Welch R.D."/>
            <person name="Wheeler C."/>
            <person name="Xiang B."/>
            <person name="Barbazuk B."/>
            <person name="Gaudriault S."/>
            <person name="Goodner B."/>
            <person name="Slater S.C."/>
            <person name="Forst S."/>
            <person name="Goldman B.S."/>
            <person name="Goodrich-Blair H."/>
        </authorList>
    </citation>
    <scope>NUCLEOTIDE SEQUENCE [LARGE SCALE GENOMIC DNA]</scope>
    <source>
        <strain evidence="2">SS-2004</strain>
    </source>
</reference>
<dbReference type="EMBL" id="FN667741">
    <property type="protein sequence ID" value="CBJ83051.1"/>
    <property type="molecule type" value="Genomic_DNA"/>
</dbReference>
<name>D3V5X2_XENBS</name>
<evidence type="ECO:0000313" key="3">
    <source>
        <dbReference type="Proteomes" id="UP000002045"/>
    </source>
</evidence>
<sequence length="168" mass="18206">MGLLSGSSRRASPPGIGDNIWTTPPSIMETPDITSGTPYGVAHANTPATTITAPRIVWKIPAFLLPMITGTIRMSPSPDNSSSSRLILRFPMNTAKVSPRSLAVNRNFSKPSIMTDSALIASMGDETASLYSRPNWGISTPESRIVRSVFMNLLHKKTLRRGLILKNT</sequence>
<evidence type="ECO:0000256" key="1">
    <source>
        <dbReference type="SAM" id="MobiDB-lite"/>
    </source>
</evidence>
<accession>D3V5X2</accession>
<organism evidence="2 3">
    <name type="scientific">Xenorhabdus bovienii (strain SS-2004)</name>
    <name type="common">Xenorhabdus nematophila subsp. bovienii</name>
    <dbReference type="NCBI Taxonomy" id="406818"/>
    <lineage>
        <taxon>Bacteria</taxon>
        <taxon>Pseudomonadati</taxon>
        <taxon>Pseudomonadota</taxon>
        <taxon>Gammaproteobacteria</taxon>
        <taxon>Enterobacterales</taxon>
        <taxon>Morganellaceae</taxon>
        <taxon>Xenorhabdus</taxon>
    </lineage>
</organism>
<dbReference type="HOGENOM" id="CLU_1618364_0_0_6"/>